<evidence type="ECO:0000313" key="7">
    <source>
        <dbReference type="Proteomes" id="UP000251571"/>
    </source>
</evidence>
<protein>
    <submittedName>
        <fullName evidence="4">Ca2+-binding RTX toxin-like protein</fullName>
    </submittedName>
    <submittedName>
        <fullName evidence="5">Ca2+-binding protein, RTX toxin-related</fullName>
    </submittedName>
</protein>
<dbReference type="GO" id="GO:0005576">
    <property type="term" value="C:extracellular region"/>
    <property type="evidence" value="ECO:0007669"/>
    <property type="project" value="UniProtKB-SubCell"/>
</dbReference>
<name>A0A2Y9C8Y6_9RHOB</name>
<sequence length="1406" mass="147058">MDPIDVLARLTIDPDNIIGTDGDDIVVSPPSNANFQGEDVLDLKGGTDTLLLERTGFLGLSADRFARTTGLDVIDMTAADELRIVADDALLQQSDAGVVRFVFGAAPLVLDLRDMTAPRAGYVLDGAGPVELLDTDQIVTVADGVAGDVTGGTLADTIQGGDAGDDFSGGRGNDLLEGNGGDDRLSGGDDHDELYGGLGDDTLLGGAGYDLLRGGAGANTLTGGSEADVFVVRPGSTVTITDFDVSDPYERIDLRQFEGLTFRNLEISAQNGGARVAVDAETVLILEGVSPGAVTDRSFAFEGQPSVSLARSLGTPADFTFTSETDTFRGGAGDEIFEVVGAFSNLSPSDVFDGGAGTDTLRISGANRSLSQERIPGMDGIEIIDMSAATGDLGFSVDPVMLARSSDGTLTIRHGASSLLLDANGPEGRIIVEGVGPVLLRSADGQAVTISDLIGGNVTGGNRADLITGGARADRIDGGERDDTISGGGGNDTLSGGEGDDTFLLGGSGDVTVTGGAGFDTYVITPGSGRITITDFDTLNYLERIDISATSVRGPRDVSIDISGGDVTLTAEDFELVLEGAAGARFGVDDFLVAGQRADRFRIEADAPLTALQPLLDQAPDGSVITLAPGRFNLTQQLEIERSNITVKGSGEGQTVIVNRIPDALAAQGDGHFFLVQGREIERELGTLTADAALGTRTFQLERGHGLEVGDLFFVHKPNDAAFLAETGNTGWEPVQPAPGLENTLWLREFRSRVTEVDGNTVTVAERSPYAFDAGRSRVVENNFLTDVHLSDFTVEGRWGEADPFNFTNTLPAWANTNGVEFDGVQNSSMRNITAHDLASSAFRWERSHEVEGRNLTADGAHNKAGSDGLGFLLQETFRTDLQGFTSIAGRHAYEFAAYSAEHYNFAQIDFTDRDINFHGSPDSRNVVRVDEMVMDYPAGSTPQWRAVGPGVFPLHPYPTIEENDVTFAYLEAGERQDTVTADPGGGYLDTGIDNDFLYGGLGNDTLIGGTQGDVMAGGGGRDRFVWTLRDGTDTILDFETGRGGDILELRGTGFTAFDQLTFGRQDGQTVLFLGGFGEIRLGDIRVRDIVPANIALQDAPVRGADRDAKAVDMALVGSSSDDRIGISRFHLEDPSFSIAMGSGFDTVTVRATSLVDPLHTTGRYTGVDAFDLSMLERGDLVVARSLVAQSDANALTLIVGNSGDALNLQAGGLAASQTLFVEGARTVRLSDSASNAISIADIVTSGVPSDGGGAGDRTGGTVVGGRQDDAITGGNANDRISGGAGNDTIGGGAGADRLTGGGGRDQFVFEVPGAAFQGVDLITDFTPGQDRILLDIPDGIFPTGRLPGSVFSATGAAQDRGDRVVYDRATGELSIDINGSDRGQETVIARLNGAPDLTANDIFLI</sequence>
<dbReference type="Gene3D" id="2.150.10.10">
    <property type="entry name" value="Serralysin-like metalloprotease, C-terminal"/>
    <property type="match status" value="4"/>
</dbReference>
<comment type="subcellular location">
    <subcellularLocation>
        <location evidence="1">Secreted</location>
    </subcellularLocation>
</comment>
<dbReference type="Gene3D" id="2.160.20.10">
    <property type="entry name" value="Single-stranded right-handed beta-helix, Pectin lyase-like"/>
    <property type="match status" value="1"/>
</dbReference>
<dbReference type="InterPro" id="IPR001343">
    <property type="entry name" value="Hemolysn_Ca-bd"/>
</dbReference>
<feature type="region of interest" description="Disordered" evidence="3">
    <location>
        <begin position="473"/>
        <end position="499"/>
    </location>
</feature>
<organism evidence="5 7">
    <name type="scientific">Jannaschia seohaensis</name>
    <dbReference type="NCBI Taxonomy" id="475081"/>
    <lineage>
        <taxon>Bacteria</taxon>
        <taxon>Pseudomonadati</taxon>
        <taxon>Pseudomonadota</taxon>
        <taxon>Alphaproteobacteria</taxon>
        <taxon>Rhodobacterales</taxon>
        <taxon>Roseobacteraceae</taxon>
        <taxon>Jannaschia</taxon>
    </lineage>
</organism>
<evidence type="ECO:0000256" key="3">
    <source>
        <dbReference type="SAM" id="MobiDB-lite"/>
    </source>
</evidence>
<dbReference type="InterPro" id="IPR012334">
    <property type="entry name" value="Pectin_lyas_fold"/>
</dbReference>
<dbReference type="Pfam" id="PF00353">
    <property type="entry name" value="HemolysinCabind"/>
    <property type="match status" value="5"/>
</dbReference>
<dbReference type="GO" id="GO:0005509">
    <property type="term" value="F:calcium ion binding"/>
    <property type="evidence" value="ECO:0007669"/>
    <property type="project" value="InterPro"/>
</dbReference>
<dbReference type="SUPFAM" id="SSF51126">
    <property type="entry name" value="Pectin lyase-like"/>
    <property type="match status" value="1"/>
</dbReference>
<dbReference type="Proteomes" id="UP000245839">
    <property type="component" value="Unassembled WGS sequence"/>
</dbReference>
<reference evidence="4 6" key="2">
    <citation type="submission" date="2018-03" db="EMBL/GenBank/DDBJ databases">
        <title>Genomic Encyclopedia of Archaeal and Bacterial Type Strains, Phase II (KMG-II): from individual species to whole genera.</title>
        <authorList>
            <person name="Goeker M."/>
        </authorList>
    </citation>
    <scope>NUCLEOTIDE SEQUENCE [LARGE SCALE GENOMIC DNA]</scope>
    <source>
        <strain evidence="4 6">DSM 25227</strain>
    </source>
</reference>
<dbReference type="EMBL" id="QGDJ01000015">
    <property type="protein sequence ID" value="PWJ12915.1"/>
    <property type="molecule type" value="Genomic_DNA"/>
</dbReference>
<dbReference type="PROSITE" id="PS00330">
    <property type="entry name" value="HEMOLYSIN_CALCIUM"/>
    <property type="match status" value="6"/>
</dbReference>
<evidence type="ECO:0000256" key="1">
    <source>
        <dbReference type="ARBA" id="ARBA00004613"/>
    </source>
</evidence>
<dbReference type="PANTHER" id="PTHR38340">
    <property type="entry name" value="S-LAYER PROTEIN"/>
    <property type="match status" value="1"/>
</dbReference>
<dbReference type="PANTHER" id="PTHR38340:SF1">
    <property type="entry name" value="S-LAYER PROTEIN"/>
    <property type="match status" value="1"/>
</dbReference>
<dbReference type="EMBL" id="UETC01000015">
    <property type="protein sequence ID" value="SSA50723.1"/>
    <property type="molecule type" value="Genomic_DNA"/>
</dbReference>
<dbReference type="InterPro" id="IPR050557">
    <property type="entry name" value="RTX_toxin/Mannuronan_C5-epim"/>
</dbReference>
<dbReference type="SUPFAM" id="SSF51120">
    <property type="entry name" value="beta-Roll"/>
    <property type="match status" value="4"/>
</dbReference>
<dbReference type="RefSeq" id="WP_170125516.1">
    <property type="nucleotide sequence ID" value="NZ_QGDJ01000015.1"/>
</dbReference>
<feature type="compositionally biased region" description="Gly residues" evidence="3">
    <location>
        <begin position="1283"/>
        <end position="1298"/>
    </location>
</feature>
<feature type="region of interest" description="Disordered" evidence="3">
    <location>
        <begin position="1266"/>
        <end position="1298"/>
    </location>
</feature>
<evidence type="ECO:0000313" key="4">
    <source>
        <dbReference type="EMBL" id="PWJ12915.1"/>
    </source>
</evidence>
<evidence type="ECO:0000256" key="2">
    <source>
        <dbReference type="ARBA" id="ARBA00022525"/>
    </source>
</evidence>
<dbReference type="InterPro" id="IPR011049">
    <property type="entry name" value="Serralysin-like_metalloprot_C"/>
</dbReference>
<gene>
    <name evidence="4" type="ORF">BCF38_11551</name>
    <name evidence="5" type="ORF">SAMN05421539_11551</name>
</gene>
<dbReference type="Proteomes" id="UP000251571">
    <property type="component" value="Unassembled WGS sequence"/>
</dbReference>
<evidence type="ECO:0000313" key="5">
    <source>
        <dbReference type="EMBL" id="SSA50723.1"/>
    </source>
</evidence>
<feature type="region of interest" description="Disordered" evidence="3">
    <location>
        <begin position="160"/>
        <end position="186"/>
    </location>
</feature>
<feature type="compositionally biased region" description="Basic and acidic residues" evidence="3">
    <location>
        <begin position="473"/>
        <end position="484"/>
    </location>
</feature>
<accession>A0A2Y9C8Y6</accession>
<keyword evidence="2" id="KW-0964">Secreted</keyword>
<keyword evidence="6" id="KW-1185">Reference proteome</keyword>
<dbReference type="PRINTS" id="PR00313">
    <property type="entry name" value="CABNDNGRPT"/>
</dbReference>
<evidence type="ECO:0000313" key="6">
    <source>
        <dbReference type="Proteomes" id="UP000245839"/>
    </source>
</evidence>
<proteinExistence type="predicted"/>
<dbReference type="InterPro" id="IPR018511">
    <property type="entry name" value="Hemolysin-typ_Ca-bd_CS"/>
</dbReference>
<dbReference type="InterPro" id="IPR011050">
    <property type="entry name" value="Pectin_lyase_fold/virulence"/>
</dbReference>
<reference evidence="5 7" key="1">
    <citation type="submission" date="2016-10" db="EMBL/GenBank/DDBJ databases">
        <authorList>
            <person name="Cai Z."/>
        </authorList>
    </citation>
    <scope>NUCLEOTIDE SEQUENCE [LARGE SCALE GENOMIC DNA]</scope>
    <source>
        <strain evidence="5 7">DSM 25227</strain>
    </source>
</reference>